<dbReference type="GO" id="GO:0006281">
    <property type="term" value="P:DNA repair"/>
    <property type="evidence" value="ECO:0007669"/>
    <property type="project" value="InterPro"/>
</dbReference>
<dbReference type="PANTHER" id="PTHR45900:SF1">
    <property type="entry name" value="MITOCHONDRIAL DNA REPAIR PROTEIN RECA HOMOLOG-RELATED"/>
    <property type="match status" value="1"/>
</dbReference>
<name>A0A6J5S5D4_9CAUD</name>
<sequence length="445" mass="48402">MAVGKGAGLASLRSKVNAAYGGKVAQAAHQQKFAHPRLSTGSLPLDHAVGVEPDGSAGVPTGLITMFVGGKSSGKTTTALRVLAAAQRCCARCWRPAKNVTMVPEMEEDKDGALQPALDDQGEVVYTLTGQCDCYAIHAWEPVHPKEYPDNFDTKKAAALYDEVLAHLKLNSYEPVGAAYFDVENALDRAWAKRFGVMLEVLEIIVPGSGEEGIDVCTEYIKSGLIDFYVMDSLAQLTPRVEIEASSEDQQRAAQAKLINKAVRVWVSTSAHVQSHFHKSVTAIWIQQERMGMGQGAGKVKPGGKGQEFAEAIEVEFFKSDVEEVPDPAYKGLNKSDIPMRSSRCRVNYVIKKNKTFPTEKMKGSFRVAMMDGDGIQAGDILEEEVVNKLALALGIVEKNGSKYTYEGKSYSTQSEVFDEVFGTPEAAARNRVEILKRIAGFKVA</sequence>
<evidence type="ECO:0000256" key="4">
    <source>
        <dbReference type="ARBA" id="ARBA00023172"/>
    </source>
</evidence>
<keyword evidence="4" id="KW-0233">DNA recombination</keyword>
<proteinExistence type="inferred from homology"/>
<dbReference type="InterPro" id="IPR027417">
    <property type="entry name" value="P-loop_NTPase"/>
</dbReference>
<dbReference type="InterPro" id="IPR049428">
    <property type="entry name" value="RecA-like_N"/>
</dbReference>
<protein>
    <submittedName>
        <fullName evidence="6">RecA RecA/RadA recombinase</fullName>
    </submittedName>
</protein>
<accession>A0A6J5S5D4</accession>
<keyword evidence="2" id="KW-0547">Nucleotide-binding</keyword>
<feature type="domain" description="RecA-like N-terminal" evidence="5">
    <location>
        <begin position="17"/>
        <end position="90"/>
    </location>
</feature>
<reference evidence="6" key="1">
    <citation type="submission" date="2020-05" db="EMBL/GenBank/DDBJ databases">
        <authorList>
            <person name="Chiriac C."/>
            <person name="Salcher M."/>
            <person name="Ghai R."/>
            <person name="Kavagutti S V."/>
        </authorList>
    </citation>
    <scope>NUCLEOTIDE SEQUENCE</scope>
</reference>
<evidence type="ECO:0000256" key="2">
    <source>
        <dbReference type="ARBA" id="ARBA00022741"/>
    </source>
</evidence>
<evidence type="ECO:0000259" key="5">
    <source>
        <dbReference type="Pfam" id="PF00154"/>
    </source>
</evidence>
<dbReference type="EMBL" id="LR797331">
    <property type="protein sequence ID" value="CAB4203580.1"/>
    <property type="molecule type" value="Genomic_DNA"/>
</dbReference>
<dbReference type="PANTHER" id="PTHR45900">
    <property type="entry name" value="RECA"/>
    <property type="match status" value="1"/>
</dbReference>
<gene>
    <name evidence="6" type="ORF">UFOVP1382_192</name>
</gene>
<dbReference type="GO" id="GO:0006310">
    <property type="term" value="P:DNA recombination"/>
    <property type="evidence" value="ECO:0007669"/>
    <property type="project" value="UniProtKB-KW"/>
</dbReference>
<evidence type="ECO:0000256" key="1">
    <source>
        <dbReference type="ARBA" id="ARBA00009391"/>
    </source>
</evidence>
<dbReference type="InterPro" id="IPR013765">
    <property type="entry name" value="DNA_recomb/repair_RecA"/>
</dbReference>
<dbReference type="SUPFAM" id="SSF52540">
    <property type="entry name" value="P-loop containing nucleoside triphosphate hydrolases"/>
    <property type="match status" value="1"/>
</dbReference>
<dbReference type="PRINTS" id="PR00142">
    <property type="entry name" value="RECA"/>
</dbReference>
<organism evidence="6">
    <name type="scientific">uncultured Caudovirales phage</name>
    <dbReference type="NCBI Taxonomy" id="2100421"/>
    <lineage>
        <taxon>Viruses</taxon>
        <taxon>Duplodnaviria</taxon>
        <taxon>Heunggongvirae</taxon>
        <taxon>Uroviricota</taxon>
        <taxon>Caudoviricetes</taxon>
        <taxon>Peduoviridae</taxon>
        <taxon>Maltschvirus</taxon>
        <taxon>Maltschvirus maltsch</taxon>
    </lineage>
</organism>
<dbReference type="GO" id="GO:0005524">
    <property type="term" value="F:ATP binding"/>
    <property type="evidence" value="ECO:0007669"/>
    <property type="project" value="UniProtKB-KW"/>
</dbReference>
<evidence type="ECO:0000256" key="3">
    <source>
        <dbReference type="ARBA" id="ARBA00022840"/>
    </source>
</evidence>
<dbReference type="GO" id="GO:0003697">
    <property type="term" value="F:single-stranded DNA binding"/>
    <property type="evidence" value="ECO:0007669"/>
    <property type="project" value="InterPro"/>
</dbReference>
<evidence type="ECO:0000313" key="6">
    <source>
        <dbReference type="EMBL" id="CAB4203580.1"/>
    </source>
</evidence>
<keyword evidence="3" id="KW-0067">ATP-binding</keyword>
<dbReference type="Gene3D" id="3.40.50.300">
    <property type="entry name" value="P-loop containing nucleotide triphosphate hydrolases"/>
    <property type="match status" value="2"/>
</dbReference>
<dbReference type="Pfam" id="PF00154">
    <property type="entry name" value="RecA_N"/>
    <property type="match status" value="2"/>
</dbReference>
<comment type="similarity">
    <text evidence="1">Belongs to the RecA family.</text>
</comment>
<feature type="domain" description="RecA-like N-terminal" evidence="5">
    <location>
        <begin position="178"/>
        <end position="320"/>
    </location>
</feature>